<name>A0A2J0LKH1_9BACT</name>
<evidence type="ECO:0000313" key="1">
    <source>
        <dbReference type="EMBL" id="PIW66103.1"/>
    </source>
</evidence>
<evidence type="ECO:0000313" key="2">
    <source>
        <dbReference type="Proteomes" id="UP000231267"/>
    </source>
</evidence>
<dbReference type="AlphaFoldDB" id="A0A2J0LKH1"/>
<protein>
    <submittedName>
        <fullName evidence="1">Uncharacterized protein</fullName>
    </submittedName>
</protein>
<dbReference type="Proteomes" id="UP000231267">
    <property type="component" value="Unassembled WGS sequence"/>
</dbReference>
<sequence>MKKENLLKQAAALGFPLFKTEEDQNANLTLADMVKSMDLRLWEGFPVVLATSAEKAIFNYDKVKWYLKKPFDKHYLASLVLMSLALYKFLNLKFLWADKLYNSFSNDGKKEFAEFLTKFKKESDFKVAGHSMSGQRVKSAFTQYFNKSQPNLSDLMSAKDELGLEYALSQVFSPKQKELFLKKLKCEKLTKTEKEYFSRVVKKKVLAFANAELHRLSQKVLSF</sequence>
<gene>
    <name evidence="1" type="ORF">COW11_05045</name>
</gene>
<comment type="caution">
    <text evidence="1">The sequence shown here is derived from an EMBL/GenBank/DDBJ whole genome shotgun (WGS) entry which is preliminary data.</text>
</comment>
<reference evidence="1 2" key="1">
    <citation type="submission" date="2017-09" db="EMBL/GenBank/DDBJ databases">
        <title>Depth-based differentiation of microbial function through sediment-hosted aquifers and enrichment of novel symbionts in the deep terrestrial subsurface.</title>
        <authorList>
            <person name="Probst A.J."/>
            <person name="Ladd B."/>
            <person name="Jarett J.K."/>
            <person name="Geller-Mcgrath D.E."/>
            <person name="Sieber C.M."/>
            <person name="Emerson J.B."/>
            <person name="Anantharaman K."/>
            <person name="Thomas B.C."/>
            <person name="Malmstrom R."/>
            <person name="Stieglmeier M."/>
            <person name="Klingl A."/>
            <person name="Woyke T."/>
            <person name="Ryan C.M."/>
            <person name="Banfield J.F."/>
        </authorList>
    </citation>
    <scope>NUCLEOTIDE SEQUENCE [LARGE SCALE GENOMIC DNA]</scope>
    <source>
        <strain evidence="1">CG12_big_fil_rev_8_21_14_0_65_43_15</strain>
    </source>
</reference>
<organism evidence="1 2">
    <name type="scientific">Candidatus Taenaricola geysiri</name>
    <dbReference type="NCBI Taxonomy" id="1974752"/>
    <lineage>
        <taxon>Bacteria</taxon>
        <taxon>Pseudomonadati</taxon>
        <taxon>Candidatus Omnitrophota</taxon>
        <taxon>Candidatus Taenaricola</taxon>
    </lineage>
</organism>
<proteinExistence type="predicted"/>
<accession>A0A2J0LKH1</accession>
<dbReference type="EMBL" id="PFGP01000115">
    <property type="protein sequence ID" value="PIW66103.1"/>
    <property type="molecule type" value="Genomic_DNA"/>
</dbReference>